<feature type="domain" description="AAA" evidence="1">
    <location>
        <begin position="18"/>
        <end position="143"/>
    </location>
</feature>
<dbReference type="Pfam" id="PF13635">
    <property type="entry name" value="DUF4143"/>
    <property type="match status" value="1"/>
</dbReference>
<dbReference type="Proteomes" id="UP001642485">
    <property type="component" value="Chromosome"/>
</dbReference>
<dbReference type="PANTHER" id="PTHR43566">
    <property type="entry name" value="CONSERVED PROTEIN"/>
    <property type="match status" value="1"/>
</dbReference>
<accession>A0ABM9NA28</accession>
<evidence type="ECO:0000259" key="1">
    <source>
        <dbReference type="Pfam" id="PF13173"/>
    </source>
</evidence>
<dbReference type="PANTHER" id="PTHR43566:SF1">
    <property type="entry name" value="AAA+ ATPASE DOMAIN-CONTAINING PROTEIN"/>
    <property type="match status" value="1"/>
</dbReference>
<dbReference type="EMBL" id="OZ018776">
    <property type="protein sequence ID" value="CAK9119734.1"/>
    <property type="molecule type" value="Genomic_DNA"/>
</dbReference>
<reference evidence="3 4" key="1">
    <citation type="submission" date="2024-02" db="EMBL/GenBank/DDBJ databases">
        <authorList>
            <person name="Nijsse B."/>
            <person name="Sprong H."/>
        </authorList>
    </citation>
    <scope>NUCLEOTIDE SEQUENCE [LARGE SCALE GENOMIC DNA]</scope>
    <source>
        <strain evidence="3">OB144</strain>
    </source>
</reference>
<dbReference type="Gene3D" id="3.40.50.300">
    <property type="entry name" value="P-loop containing nucleotide triphosphate hydrolases"/>
    <property type="match status" value="1"/>
</dbReference>
<dbReference type="InterPro" id="IPR027417">
    <property type="entry name" value="P-loop_NTPase"/>
</dbReference>
<feature type="domain" description="DUF4143" evidence="2">
    <location>
        <begin position="200"/>
        <end position="280"/>
    </location>
</feature>
<dbReference type="InterPro" id="IPR041682">
    <property type="entry name" value="AAA_14"/>
</dbReference>
<evidence type="ECO:0000259" key="2">
    <source>
        <dbReference type="Pfam" id="PF13635"/>
    </source>
</evidence>
<name>A0ABM9NA28_RICHE</name>
<dbReference type="InterPro" id="IPR025420">
    <property type="entry name" value="DUF4143"/>
</dbReference>
<evidence type="ECO:0000313" key="4">
    <source>
        <dbReference type="Proteomes" id="UP001642485"/>
    </source>
</evidence>
<sequence>MDRLYKKQVEEYLTNYGKLVFISGARQVGKTTISKQVIKPNPNSIYLNWDYLEDRNKILNKHTELFENLLSTISDKKPCLILDEIHKYKDWKNLVKRFYDKFGENIEFIITGSAKLNIYKKGGDSLMGRYINLTVHPLSVSEIAKNFDNNIDYIKSPKNITIDEFKALINFGGFAESYLKATAQFHRIWSNQRFEQLFREDVRNTEDINNIYALELLASIINEQAGSLISYTNLANKVRVSDQTIRRWLSLLEKHYYCFAIKPWSKHVVKSLIKEPKYYLGIGRK</sequence>
<dbReference type="RefSeq" id="WP_029374756.1">
    <property type="nucleotide sequence ID" value="NZ_OY974080.1"/>
</dbReference>
<proteinExistence type="predicted"/>
<gene>
    <name evidence="3" type="ORF">OB144RH_00870</name>
</gene>
<organism evidence="3 4">
    <name type="scientific">Rickettsia helvetica</name>
    <dbReference type="NCBI Taxonomy" id="35789"/>
    <lineage>
        <taxon>Bacteria</taxon>
        <taxon>Pseudomonadati</taxon>
        <taxon>Pseudomonadota</taxon>
        <taxon>Alphaproteobacteria</taxon>
        <taxon>Rickettsiales</taxon>
        <taxon>Rickettsiaceae</taxon>
        <taxon>Rickettsieae</taxon>
        <taxon>Rickettsia</taxon>
        <taxon>spotted fever group</taxon>
    </lineage>
</organism>
<keyword evidence="4" id="KW-1185">Reference proteome</keyword>
<dbReference type="SUPFAM" id="SSF52540">
    <property type="entry name" value="P-loop containing nucleoside triphosphate hydrolases"/>
    <property type="match status" value="1"/>
</dbReference>
<evidence type="ECO:0000313" key="3">
    <source>
        <dbReference type="EMBL" id="CAK9119734.1"/>
    </source>
</evidence>
<protein>
    <submittedName>
        <fullName evidence="3">AAA-14 domain-containing protein</fullName>
    </submittedName>
</protein>
<dbReference type="Pfam" id="PF13173">
    <property type="entry name" value="AAA_14"/>
    <property type="match status" value="1"/>
</dbReference>